<dbReference type="InterPro" id="IPR018490">
    <property type="entry name" value="cNMP-bd_dom_sf"/>
</dbReference>
<dbReference type="GO" id="GO:0007189">
    <property type="term" value="P:adenylate cyclase-activating G protein-coupled receptor signaling pathway"/>
    <property type="evidence" value="ECO:0000318"/>
    <property type="project" value="GO_Central"/>
</dbReference>
<dbReference type="GO" id="GO:0005829">
    <property type="term" value="C:cytosol"/>
    <property type="evidence" value="ECO:0000318"/>
    <property type="project" value="GO_Central"/>
</dbReference>
<evidence type="ECO:0008006" key="3">
    <source>
        <dbReference type="Google" id="ProtNLM"/>
    </source>
</evidence>
<evidence type="ECO:0000313" key="1">
    <source>
        <dbReference type="EMBL" id="EAX90111.1"/>
    </source>
</evidence>
<dbReference type="Proteomes" id="UP000001542">
    <property type="component" value="Unassembled WGS sequence"/>
</dbReference>
<dbReference type="SMR" id="A2FYB0"/>
<dbReference type="VEuPathDB" id="TrichDB:TVAGG3_0567190"/>
<dbReference type="Gene3D" id="2.60.120.10">
    <property type="entry name" value="Jelly Rolls"/>
    <property type="match status" value="2"/>
</dbReference>
<protein>
    <recommendedName>
        <fullName evidence="3">Cyclic nucleotide-binding domain-containing protein</fullName>
    </recommendedName>
</protein>
<dbReference type="SUPFAM" id="SSF51206">
    <property type="entry name" value="cAMP-binding domain-like"/>
    <property type="match status" value="2"/>
</dbReference>
<keyword evidence="2" id="KW-1185">Reference proteome</keyword>
<proteinExistence type="predicted"/>
<accession>A2FYB0</accession>
<dbReference type="InParanoid" id="A2FYB0"/>
<dbReference type="GO" id="GO:0034236">
    <property type="term" value="F:protein kinase A catalytic subunit binding"/>
    <property type="evidence" value="ECO:0000318"/>
    <property type="project" value="GO_Central"/>
</dbReference>
<dbReference type="RefSeq" id="XP_001303041.1">
    <property type="nucleotide sequence ID" value="XM_001303040.1"/>
</dbReference>
<organism evidence="1 2">
    <name type="scientific">Trichomonas vaginalis (strain ATCC PRA-98 / G3)</name>
    <dbReference type="NCBI Taxonomy" id="412133"/>
    <lineage>
        <taxon>Eukaryota</taxon>
        <taxon>Metamonada</taxon>
        <taxon>Parabasalia</taxon>
        <taxon>Trichomonadida</taxon>
        <taxon>Trichomonadidae</taxon>
        <taxon>Trichomonas</taxon>
    </lineage>
</organism>
<dbReference type="EMBL" id="DS114137">
    <property type="protein sequence ID" value="EAX90111.1"/>
    <property type="molecule type" value="Genomic_DNA"/>
</dbReference>
<dbReference type="OrthoDB" id="10472903at2759"/>
<dbReference type="VEuPathDB" id="TrichDB:TVAG_256160"/>
<dbReference type="AlphaFoldDB" id="A2FYB0"/>
<sequence>MAFLIESTKDLENLAKQATYKLMKRGDVLFYEGDDPDGWFLGLSGTTDVIIRLFLVAEDCLFDTDSTDSTEFAPLMSKMDLDIQHDKLQRVRINNPGEVFGYHSFIPEISAKRSSTIVCSSEFSELICFPTNLFGEYALIKQRDLYHNHCDLLHRVFPRLKDDQVDHLALLAEIMKIPSKTTITAEKCYGRYIYIIKSRSIARYRVVDFSDLSFRTIDAPFESLQLHFPDGLHPVHTDNLVEGSVFVDPSVHTLYDNEFNIKTTSDVELVALDIDYFKIIVGAFELERVRQEIKSTLTDEQVKKIWYESEKKRLWDKFKSRTANEAKRELQGDLDFKSGATIARKANVPNSIPAFRPRVVKSYAPTHLAKTKDFSEPMCY</sequence>
<dbReference type="GO" id="GO:0005952">
    <property type="term" value="C:cAMP-dependent protein kinase complex"/>
    <property type="evidence" value="ECO:0000318"/>
    <property type="project" value="GO_Central"/>
</dbReference>
<evidence type="ECO:0000313" key="2">
    <source>
        <dbReference type="Proteomes" id="UP000001542"/>
    </source>
</evidence>
<name>A2FYB0_TRIV3</name>
<dbReference type="GO" id="GO:0004862">
    <property type="term" value="F:cAMP-dependent protein kinase inhibitor activity"/>
    <property type="evidence" value="ECO:0000318"/>
    <property type="project" value="GO_Central"/>
</dbReference>
<dbReference type="InterPro" id="IPR014710">
    <property type="entry name" value="RmlC-like_jellyroll"/>
</dbReference>
<dbReference type="GO" id="GO:0030552">
    <property type="term" value="F:cAMP binding"/>
    <property type="evidence" value="ECO:0000318"/>
    <property type="project" value="GO_Central"/>
</dbReference>
<reference evidence="1" key="2">
    <citation type="journal article" date="2007" name="Science">
        <title>Draft genome sequence of the sexually transmitted pathogen Trichomonas vaginalis.</title>
        <authorList>
            <person name="Carlton J.M."/>
            <person name="Hirt R.P."/>
            <person name="Silva J.C."/>
            <person name="Delcher A.L."/>
            <person name="Schatz M."/>
            <person name="Zhao Q."/>
            <person name="Wortman J.R."/>
            <person name="Bidwell S.L."/>
            <person name="Alsmark U.C.M."/>
            <person name="Besteiro S."/>
            <person name="Sicheritz-Ponten T."/>
            <person name="Noel C.J."/>
            <person name="Dacks J.B."/>
            <person name="Foster P.G."/>
            <person name="Simillion C."/>
            <person name="Van de Peer Y."/>
            <person name="Miranda-Saavedra D."/>
            <person name="Barton G.J."/>
            <person name="Westrop G.D."/>
            <person name="Mueller S."/>
            <person name="Dessi D."/>
            <person name="Fiori P.L."/>
            <person name="Ren Q."/>
            <person name="Paulsen I."/>
            <person name="Zhang H."/>
            <person name="Bastida-Corcuera F.D."/>
            <person name="Simoes-Barbosa A."/>
            <person name="Brown M.T."/>
            <person name="Hayes R.D."/>
            <person name="Mukherjee M."/>
            <person name="Okumura C.Y."/>
            <person name="Schneider R."/>
            <person name="Smith A.J."/>
            <person name="Vanacova S."/>
            <person name="Villalvazo M."/>
            <person name="Haas B.J."/>
            <person name="Pertea M."/>
            <person name="Feldblyum T.V."/>
            <person name="Utterback T.R."/>
            <person name="Shu C.L."/>
            <person name="Osoegawa K."/>
            <person name="de Jong P.J."/>
            <person name="Hrdy I."/>
            <person name="Horvathova L."/>
            <person name="Zubacova Z."/>
            <person name="Dolezal P."/>
            <person name="Malik S.B."/>
            <person name="Logsdon J.M. Jr."/>
            <person name="Henze K."/>
            <person name="Gupta A."/>
            <person name="Wang C.C."/>
            <person name="Dunne R.L."/>
            <person name="Upcroft J.A."/>
            <person name="Upcroft P."/>
            <person name="White O."/>
            <person name="Salzberg S.L."/>
            <person name="Tang P."/>
            <person name="Chiu C.-H."/>
            <person name="Lee Y.-S."/>
            <person name="Embley T.M."/>
            <person name="Coombs G.H."/>
            <person name="Mottram J.C."/>
            <person name="Tachezy J."/>
            <person name="Fraser-Liggett C.M."/>
            <person name="Johnson P.J."/>
        </authorList>
    </citation>
    <scope>NUCLEOTIDE SEQUENCE [LARGE SCALE GENOMIC DNA]</scope>
    <source>
        <strain evidence="1">G3</strain>
    </source>
</reference>
<reference evidence="1" key="1">
    <citation type="submission" date="2006-10" db="EMBL/GenBank/DDBJ databases">
        <authorList>
            <person name="Amadeo P."/>
            <person name="Zhao Q."/>
            <person name="Wortman J."/>
            <person name="Fraser-Liggett C."/>
            <person name="Carlton J."/>
        </authorList>
    </citation>
    <scope>NUCLEOTIDE SEQUENCE</scope>
    <source>
        <strain evidence="1">G3</strain>
    </source>
</reference>
<dbReference type="KEGG" id="tva:4747789"/>
<gene>
    <name evidence="1" type="ORF">TVAG_256160</name>
</gene>